<dbReference type="AlphaFoldDB" id="A0A9P6AXM0"/>
<comment type="function">
    <text evidence="2 3">Regulatory subunit of casein kinase II/CK2. As part of the kinase complex regulates the basal catalytic activity of the alpha subunit a constitutively active serine/threonine-protein kinase that phosphorylates a large number of substrates containing acidic residues C-terminal to the phosphorylated serine or threonine.</text>
</comment>
<dbReference type="FunFam" id="2.20.25.20:FF:000001">
    <property type="entry name" value="Casein kinase II subunit beta"/>
    <property type="match status" value="1"/>
</dbReference>
<dbReference type="GO" id="GO:0005737">
    <property type="term" value="C:cytoplasm"/>
    <property type="evidence" value="ECO:0007669"/>
    <property type="project" value="TreeGrafter"/>
</dbReference>
<dbReference type="Pfam" id="PF01214">
    <property type="entry name" value="CK_II_beta"/>
    <property type="match status" value="1"/>
</dbReference>
<dbReference type="PANTHER" id="PTHR11740">
    <property type="entry name" value="CASEIN KINASE II SUBUNIT BETA"/>
    <property type="match status" value="1"/>
</dbReference>
<evidence type="ECO:0000256" key="2">
    <source>
        <dbReference type="ARBA" id="ARBA00045899"/>
    </source>
</evidence>
<evidence type="ECO:0000256" key="4">
    <source>
        <dbReference type="SAM" id="MobiDB-lite"/>
    </source>
</evidence>
<dbReference type="SMART" id="SM01085">
    <property type="entry name" value="CK_II_beta"/>
    <property type="match status" value="1"/>
</dbReference>
<feature type="region of interest" description="Disordered" evidence="4">
    <location>
        <begin position="222"/>
        <end position="268"/>
    </location>
</feature>
<evidence type="ECO:0000256" key="1">
    <source>
        <dbReference type="ARBA" id="ARBA00006941"/>
    </source>
</evidence>
<dbReference type="GO" id="GO:0019887">
    <property type="term" value="F:protein kinase regulator activity"/>
    <property type="evidence" value="ECO:0007669"/>
    <property type="project" value="InterPro"/>
</dbReference>
<keyword evidence="6" id="KW-1185">Reference proteome</keyword>
<feature type="compositionally biased region" description="Acidic residues" evidence="4">
    <location>
        <begin position="317"/>
        <end position="328"/>
    </location>
</feature>
<dbReference type="PANTHER" id="PTHR11740:SF0">
    <property type="entry name" value="CASEIN KINASE II SUBUNIT BETA"/>
    <property type="match status" value="1"/>
</dbReference>
<dbReference type="EMBL" id="MU128975">
    <property type="protein sequence ID" value="KAF9513240.1"/>
    <property type="molecule type" value="Genomic_DNA"/>
</dbReference>
<comment type="subunit">
    <text evidence="3">Tetramer of two alpha and two beta subunits.</text>
</comment>
<proteinExistence type="inferred from homology"/>
<dbReference type="InterPro" id="IPR000704">
    <property type="entry name" value="Casein_kinase_II_reg-sub"/>
</dbReference>
<dbReference type="InterPro" id="IPR016149">
    <property type="entry name" value="Casein_kin_II_reg-sub_N"/>
</dbReference>
<comment type="similarity">
    <text evidence="1 3">Belongs to the casein kinase 2 subunit beta family.</text>
</comment>
<protein>
    <recommendedName>
        <fullName evidence="3">Casein kinase II subunit beta</fullName>
        <shortName evidence="3">CK II beta</shortName>
    </recommendedName>
</protein>
<reference evidence="5" key="1">
    <citation type="journal article" date="2020" name="Nat. Commun.">
        <title>Large-scale genome sequencing of mycorrhizal fungi provides insights into the early evolution of symbiotic traits.</title>
        <authorList>
            <person name="Miyauchi S."/>
            <person name="Kiss E."/>
            <person name="Kuo A."/>
            <person name="Drula E."/>
            <person name="Kohler A."/>
            <person name="Sanchez-Garcia M."/>
            <person name="Morin E."/>
            <person name="Andreopoulos B."/>
            <person name="Barry K.W."/>
            <person name="Bonito G."/>
            <person name="Buee M."/>
            <person name="Carver A."/>
            <person name="Chen C."/>
            <person name="Cichocki N."/>
            <person name="Clum A."/>
            <person name="Culley D."/>
            <person name="Crous P.W."/>
            <person name="Fauchery L."/>
            <person name="Girlanda M."/>
            <person name="Hayes R.D."/>
            <person name="Keri Z."/>
            <person name="LaButti K."/>
            <person name="Lipzen A."/>
            <person name="Lombard V."/>
            <person name="Magnuson J."/>
            <person name="Maillard F."/>
            <person name="Murat C."/>
            <person name="Nolan M."/>
            <person name="Ohm R.A."/>
            <person name="Pangilinan J."/>
            <person name="Pereira M.F."/>
            <person name="Perotto S."/>
            <person name="Peter M."/>
            <person name="Pfister S."/>
            <person name="Riley R."/>
            <person name="Sitrit Y."/>
            <person name="Stielow J.B."/>
            <person name="Szollosi G."/>
            <person name="Zifcakova L."/>
            <person name="Stursova M."/>
            <person name="Spatafora J.W."/>
            <person name="Tedersoo L."/>
            <person name="Vaario L.M."/>
            <person name="Yamada A."/>
            <person name="Yan M."/>
            <person name="Wang P."/>
            <person name="Xu J."/>
            <person name="Bruns T."/>
            <person name="Baldrian P."/>
            <person name="Vilgalys R."/>
            <person name="Dunand C."/>
            <person name="Henrissat B."/>
            <person name="Grigoriev I.V."/>
            <person name="Hibbett D."/>
            <person name="Nagy L.G."/>
            <person name="Martin F.M."/>
        </authorList>
    </citation>
    <scope>NUCLEOTIDE SEQUENCE</scope>
    <source>
        <strain evidence="5">UP504</strain>
    </source>
</reference>
<dbReference type="SUPFAM" id="SSF57798">
    <property type="entry name" value="Casein kinase II beta subunit"/>
    <property type="match status" value="1"/>
</dbReference>
<dbReference type="Gene3D" id="2.20.25.20">
    <property type="match status" value="1"/>
</dbReference>
<feature type="compositionally biased region" description="Acidic residues" evidence="4">
    <location>
        <begin position="337"/>
        <end position="358"/>
    </location>
</feature>
<dbReference type="Gene3D" id="1.10.1820.10">
    <property type="entry name" value="protein kinase ck2 holoenzyme, chain C, domain 1"/>
    <property type="match status" value="1"/>
</dbReference>
<gene>
    <name evidence="5" type="ORF">BS47DRAFT_1344466</name>
</gene>
<sequence length="462" mass="50489">MSHSVAYSTSDPTLVDMPEEEEIAELPEGDDDEAMIEEAAEDQGYASSTPTSSLTWITWFCSLPGHEYFCEVTEDFIVDDFNLTGLNALVPFWKEAMEMVLDVEPEDALKIPDVSIVESSAELLYGWCTNDTFSRDLVEKYEAGHFGVCPRVYCQSCPVAPSGRSDLPGLETVKLYCPNCNDIYTPPSSRYQGVDGAFFGTTFAPLLFQTFRELSPAPFCPAHPAPSVRGSPRSSSNNSPTGGAAGSNDDAVSFVNPNPHGGKKRPAGKVYVPTLFGFRVSEKARSGPRMAWLRLRPETAEELDAVDWRGQWKEDAGGDDDEDEDEDTDGRGGPMENFDDGLDEEEEDDEEEEEEEEAAPPPPPPAAAPTRKGGRGKVASVLLTDDWADSRIRSNPSHCDETASSTSFDTAIEYDPTEEPSNFSPSFPGPDKTRLDLKPRIALGKRTGSDWASIVSLPLIQP</sequence>
<accession>A0A9P6AXM0</accession>
<feature type="region of interest" description="Disordered" evidence="4">
    <location>
        <begin position="305"/>
        <end position="435"/>
    </location>
</feature>
<evidence type="ECO:0000256" key="3">
    <source>
        <dbReference type="RuleBase" id="RU361268"/>
    </source>
</evidence>
<dbReference type="OrthoDB" id="2275560at2759"/>
<dbReference type="GO" id="GO:0034456">
    <property type="term" value="C:UTP-C complex"/>
    <property type="evidence" value="ECO:0007669"/>
    <property type="project" value="TreeGrafter"/>
</dbReference>
<evidence type="ECO:0000313" key="5">
    <source>
        <dbReference type="EMBL" id="KAF9513240.1"/>
    </source>
</evidence>
<evidence type="ECO:0000313" key="6">
    <source>
        <dbReference type="Proteomes" id="UP000886523"/>
    </source>
</evidence>
<dbReference type="GO" id="GO:0006359">
    <property type="term" value="P:regulation of transcription by RNA polymerase III"/>
    <property type="evidence" value="ECO:0007669"/>
    <property type="project" value="TreeGrafter"/>
</dbReference>
<feature type="compositionally biased region" description="Low complexity" evidence="4">
    <location>
        <begin position="226"/>
        <end position="242"/>
    </location>
</feature>
<dbReference type="Proteomes" id="UP000886523">
    <property type="component" value="Unassembled WGS sequence"/>
</dbReference>
<organism evidence="5 6">
    <name type="scientific">Hydnum rufescens UP504</name>
    <dbReference type="NCBI Taxonomy" id="1448309"/>
    <lineage>
        <taxon>Eukaryota</taxon>
        <taxon>Fungi</taxon>
        <taxon>Dikarya</taxon>
        <taxon>Basidiomycota</taxon>
        <taxon>Agaricomycotina</taxon>
        <taxon>Agaricomycetes</taxon>
        <taxon>Cantharellales</taxon>
        <taxon>Hydnaceae</taxon>
        <taxon>Hydnum</taxon>
    </lineage>
</organism>
<feature type="compositionally biased region" description="Polar residues" evidence="4">
    <location>
        <begin position="393"/>
        <end position="409"/>
    </location>
</feature>
<dbReference type="PRINTS" id="PR00472">
    <property type="entry name" value="CASNKINASEII"/>
</dbReference>
<comment type="caution">
    <text evidence="5">The sequence shown here is derived from an EMBL/GenBank/DDBJ whole genome shotgun (WGS) entry which is preliminary data.</text>
</comment>
<dbReference type="GO" id="GO:0005956">
    <property type="term" value="C:protein kinase CK2 complex"/>
    <property type="evidence" value="ECO:0007669"/>
    <property type="project" value="UniProtKB-UniRule"/>
</dbReference>
<dbReference type="InterPro" id="IPR035991">
    <property type="entry name" value="Casein_kinase_II_beta-like"/>
</dbReference>
<name>A0A9P6AXM0_9AGAM</name>
<feature type="compositionally biased region" description="Basic and acidic residues" evidence="4">
    <location>
        <begin position="306"/>
        <end position="316"/>
    </location>
</feature>